<dbReference type="Pfam" id="PF13686">
    <property type="entry name" value="DrsE_2"/>
    <property type="match status" value="1"/>
</dbReference>
<dbReference type="PANTHER" id="PTHR34655">
    <property type="entry name" value="CONSERVED WITHIN P. AEROPHILUM"/>
    <property type="match status" value="1"/>
</dbReference>
<dbReference type="InterPro" id="IPR027396">
    <property type="entry name" value="DsrEFH-like"/>
</dbReference>
<proteinExistence type="predicted"/>
<keyword evidence="2" id="KW-1185">Reference proteome</keyword>
<evidence type="ECO:0000313" key="1">
    <source>
        <dbReference type="EMBL" id="TCT15441.1"/>
    </source>
</evidence>
<accession>A0A4R3MQJ5</accession>
<dbReference type="SUPFAM" id="SSF75169">
    <property type="entry name" value="DsrEFH-like"/>
    <property type="match status" value="1"/>
</dbReference>
<sequence length="158" mass="17699">MKKRMNLLLFSGDYDKALAALILANSAKDLNLDVTIFCAFWGLCLIRKPDSIKVEEKSLYEKMFGIMTPKGPDELPLSKMNFAGIGKKMLTEMMEEDDAPPLSAFLKGARKKDVKFYACKLSVEVMGLTQDELIEEAIIADSTTYLKDALDSDIQLFI</sequence>
<dbReference type="EMBL" id="SMAL01000003">
    <property type="protein sequence ID" value="TCT15441.1"/>
    <property type="molecule type" value="Genomic_DNA"/>
</dbReference>
<name>A0A4R3MQJ5_9FIRM</name>
<reference evidence="1 2" key="1">
    <citation type="submission" date="2019-03" db="EMBL/GenBank/DDBJ databases">
        <title>Genomic Encyclopedia of Type Strains, Phase IV (KMG-IV): sequencing the most valuable type-strain genomes for metagenomic binning, comparative biology and taxonomic classification.</title>
        <authorList>
            <person name="Goeker M."/>
        </authorList>
    </citation>
    <scope>NUCLEOTIDE SEQUENCE [LARGE SCALE GENOMIC DNA]</scope>
    <source>
        <strain evidence="1 2">DSM 24629</strain>
    </source>
</reference>
<dbReference type="AlphaFoldDB" id="A0A4R3MQJ5"/>
<gene>
    <name evidence="1" type="ORF">EDC18_103146</name>
</gene>
<protein>
    <submittedName>
        <fullName evidence="1">Peroxiredoxin family protein</fullName>
    </submittedName>
</protein>
<organism evidence="1 2">
    <name type="scientific">Natranaerovirga pectinivora</name>
    <dbReference type="NCBI Taxonomy" id="682400"/>
    <lineage>
        <taxon>Bacteria</taxon>
        <taxon>Bacillati</taxon>
        <taxon>Bacillota</taxon>
        <taxon>Clostridia</taxon>
        <taxon>Lachnospirales</taxon>
        <taxon>Natranaerovirgaceae</taxon>
        <taxon>Natranaerovirga</taxon>
    </lineage>
</organism>
<comment type="caution">
    <text evidence="1">The sequence shown here is derived from an EMBL/GenBank/DDBJ whole genome shotgun (WGS) entry which is preliminary data.</text>
</comment>
<dbReference type="RefSeq" id="WP_132251142.1">
    <property type="nucleotide sequence ID" value="NZ_SMAL01000003.1"/>
</dbReference>
<dbReference type="Proteomes" id="UP000294902">
    <property type="component" value="Unassembled WGS sequence"/>
</dbReference>
<dbReference type="OrthoDB" id="9802028at2"/>
<dbReference type="InterPro" id="IPR032836">
    <property type="entry name" value="DsrE2-like"/>
</dbReference>
<dbReference type="Gene3D" id="3.40.1260.10">
    <property type="entry name" value="DsrEFH-like"/>
    <property type="match status" value="1"/>
</dbReference>
<evidence type="ECO:0000313" key="2">
    <source>
        <dbReference type="Proteomes" id="UP000294902"/>
    </source>
</evidence>
<dbReference type="PANTHER" id="PTHR34655:SF2">
    <property type="entry name" value="PEROXIREDOXIN FAMILY PROTEIN"/>
    <property type="match status" value="1"/>
</dbReference>